<accession>A0A6L2LCC6</accession>
<name>A0A6L2LCC6_TANCI</name>
<feature type="region of interest" description="Disordered" evidence="2">
    <location>
        <begin position="105"/>
        <end position="125"/>
    </location>
</feature>
<dbReference type="AlphaFoldDB" id="A0A6L2LCC6"/>
<feature type="compositionally biased region" description="Basic and acidic residues" evidence="2">
    <location>
        <begin position="106"/>
        <end position="119"/>
    </location>
</feature>
<evidence type="ECO:0000313" key="3">
    <source>
        <dbReference type="EMBL" id="GEU58830.1"/>
    </source>
</evidence>
<gene>
    <name evidence="3" type="ORF">Tci_030808</name>
</gene>
<sequence>MKDLKVEIQIKEIAIRKLRKKLEIAQKEKDGNQLNVEKSNNESKSLNKLIDCQIVNNCKKVLAYENYNAVPPPYTGNFMPPTLYLSFTGLDEFVNKLEVKNGNAKFSEEETKEVRKNDDAPIIEE</sequence>
<reference evidence="3" key="1">
    <citation type="journal article" date="2019" name="Sci. Rep.">
        <title>Draft genome of Tanacetum cinerariifolium, the natural source of mosquito coil.</title>
        <authorList>
            <person name="Yamashiro T."/>
            <person name="Shiraishi A."/>
            <person name="Satake H."/>
            <person name="Nakayama K."/>
        </authorList>
    </citation>
    <scope>NUCLEOTIDE SEQUENCE</scope>
</reference>
<feature type="coiled-coil region" evidence="1">
    <location>
        <begin position="1"/>
        <end position="42"/>
    </location>
</feature>
<comment type="caution">
    <text evidence="3">The sequence shown here is derived from an EMBL/GenBank/DDBJ whole genome shotgun (WGS) entry which is preliminary data.</text>
</comment>
<dbReference type="EMBL" id="BKCJ010004068">
    <property type="protein sequence ID" value="GEU58830.1"/>
    <property type="molecule type" value="Genomic_DNA"/>
</dbReference>
<evidence type="ECO:0000256" key="2">
    <source>
        <dbReference type="SAM" id="MobiDB-lite"/>
    </source>
</evidence>
<organism evidence="3">
    <name type="scientific">Tanacetum cinerariifolium</name>
    <name type="common">Dalmatian daisy</name>
    <name type="synonym">Chrysanthemum cinerariifolium</name>
    <dbReference type="NCBI Taxonomy" id="118510"/>
    <lineage>
        <taxon>Eukaryota</taxon>
        <taxon>Viridiplantae</taxon>
        <taxon>Streptophyta</taxon>
        <taxon>Embryophyta</taxon>
        <taxon>Tracheophyta</taxon>
        <taxon>Spermatophyta</taxon>
        <taxon>Magnoliopsida</taxon>
        <taxon>eudicotyledons</taxon>
        <taxon>Gunneridae</taxon>
        <taxon>Pentapetalae</taxon>
        <taxon>asterids</taxon>
        <taxon>campanulids</taxon>
        <taxon>Asterales</taxon>
        <taxon>Asteraceae</taxon>
        <taxon>Asteroideae</taxon>
        <taxon>Anthemideae</taxon>
        <taxon>Anthemidinae</taxon>
        <taxon>Tanacetum</taxon>
    </lineage>
</organism>
<keyword evidence="1" id="KW-0175">Coiled coil</keyword>
<proteinExistence type="predicted"/>
<evidence type="ECO:0000256" key="1">
    <source>
        <dbReference type="SAM" id="Coils"/>
    </source>
</evidence>
<protein>
    <submittedName>
        <fullName evidence="3">Uncharacterized protein</fullName>
    </submittedName>
</protein>